<sequence>MTSHEMLRMIFSDLHVCLSGKSIAVHNIISYNDIVKFYHCMYIKKLFLSLLSGRTPQRPPQNTLKSWLRFGLWIALFPLLRGLAGVYSLIIRVRVGLYQAGFLTRYTLPRPVISIGNITTGGTGKTPVVIEIARLLRRRGKRVAILSRGYRRTAAEQAVVIDPQTPLDLAGDEPLLIARKLRRECASGEPDIPVIVGSQRVRSGQLAVDRFSPDVILLDDGFQHLRLQRTADLVLIDATHPFGGGYVLPAGLLREPIAHLTRASAFLITHSDEVPTLDTIQRRLSHVNPTAPIFTAIHALDTIRNALTDELIDPTSLKAQPLLAVAGLGNPSSFVHLLKVLQVEPRKNLDFPDHHCYSVHDAEAIAHIIRTQQIEAIVTTEKDELKLIRYADIFRVPLYVAAITITIQPQSDFEEFLAHLIGEARDGS</sequence>
<organism evidence="14 15">
    <name type="scientific">candidate division KSB3 bacterium</name>
    <dbReference type="NCBI Taxonomy" id="2044937"/>
    <lineage>
        <taxon>Bacteria</taxon>
        <taxon>candidate division KSB3</taxon>
    </lineage>
</organism>
<dbReference type="PANTHER" id="PTHR42724">
    <property type="entry name" value="TETRAACYLDISACCHARIDE 4'-KINASE"/>
    <property type="match status" value="1"/>
</dbReference>
<dbReference type="GO" id="GO:0005524">
    <property type="term" value="F:ATP binding"/>
    <property type="evidence" value="ECO:0007669"/>
    <property type="project" value="UniProtKB-UniRule"/>
</dbReference>
<keyword evidence="11 13" id="KW-0443">Lipid metabolism</keyword>
<name>A0A9D5Q4R8_9BACT</name>
<comment type="pathway">
    <text evidence="2 13">Glycolipid biosynthesis; lipid IV(A) biosynthesis; lipid IV(A) from (3R)-3-hydroxytetradecanoyl-[acyl-carrier-protein] and UDP-N-acetyl-alpha-D-glucosamine: step 6/6.</text>
</comment>
<evidence type="ECO:0000256" key="13">
    <source>
        <dbReference type="HAMAP-Rule" id="MF_00409"/>
    </source>
</evidence>
<comment type="caution">
    <text evidence="14">The sequence shown here is derived from an EMBL/GenBank/DDBJ whole genome shotgun (WGS) entry which is preliminary data.</text>
</comment>
<dbReference type="GO" id="GO:0009029">
    <property type="term" value="F:lipid-A 4'-kinase activity"/>
    <property type="evidence" value="ECO:0007669"/>
    <property type="project" value="UniProtKB-UniRule"/>
</dbReference>
<dbReference type="Proteomes" id="UP000649604">
    <property type="component" value="Unassembled WGS sequence"/>
</dbReference>
<protein>
    <recommendedName>
        <fullName evidence="4 13">Tetraacyldisaccharide 4'-kinase</fullName>
        <ecNumber evidence="3 13">2.7.1.130</ecNumber>
    </recommendedName>
    <alternativeName>
        <fullName evidence="12 13">Lipid A 4'-kinase</fullName>
    </alternativeName>
</protein>
<gene>
    <name evidence="13 14" type="primary">lpxK</name>
    <name evidence="14" type="ORF">GF339_03275</name>
</gene>
<reference evidence="14" key="1">
    <citation type="submission" date="2019-11" db="EMBL/GenBank/DDBJ databases">
        <title>Microbial mats filling the niche in hypersaline microbial mats.</title>
        <authorList>
            <person name="Wong H.L."/>
            <person name="Macleod F.I."/>
            <person name="White R.A. III"/>
            <person name="Burns B.P."/>
        </authorList>
    </citation>
    <scope>NUCLEOTIDE SEQUENCE</scope>
    <source>
        <strain evidence="14">Rbin_158</strain>
    </source>
</reference>
<dbReference type="AlphaFoldDB" id="A0A9D5Q4R8"/>
<evidence type="ECO:0000256" key="11">
    <source>
        <dbReference type="ARBA" id="ARBA00023098"/>
    </source>
</evidence>
<accession>A0A9D5Q4R8</accession>
<dbReference type="CDD" id="cd01983">
    <property type="entry name" value="SIMIBI"/>
    <property type="match status" value="1"/>
</dbReference>
<dbReference type="Pfam" id="PF02606">
    <property type="entry name" value="LpxK"/>
    <property type="match status" value="1"/>
</dbReference>
<evidence type="ECO:0000256" key="7">
    <source>
        <dbReference type="ARBA" id="ARBA00022679"/>
    </source>
</evidence>
<evidence type="ECO:0000256" key="3">
    <source>
        <dbReference type="ARBA" id="ARBA00012071"/>
    </source>
</evidence>
<evidence type="ECO:0000256" key="8">
    <source>
        <dbReference type="ARBA" id="ARBA00022741"/>
    </source>
</evidence>
<evidence type="ECO:0000313" key="15">
    <source>
        <dbReference type="Proteomes" id="UP000649604"/>
    </source>
</evidence>
<dbReference type="InterPro" id="IPR003758">
    <property type="entry name" value="LpxK"/>
</dbReference>
<evidence type="ECO:0000313" key="14">
    <source>
        <dbReference type="EMBL" id="MBD3323578.1"/>
    </source>
</evidence>
<evidence type="ECO:0000256" key="10">
    <source>
        <dbReference type="ARBA" id="ARBA00022840"/>
    </source>
</evidence>
<dbReference type="PANTHER" id="PTHR42724:SF1">
    <property type="entry name" value="TETRAACYLDISACCHARIDE 4'-KINASE, MITOCHONDRIAL-RELATED"/>
    <property type="match status" value="1"/>
</dbReference>
<feature type="binding site" evidence="13">
    <location>
        <begin position="119"/>
        <end position="126"/>
    </location>
    <ligand>
        <name>ATP</name>
        <dbReference type="ChEBI" id="CHEBI:30616"/>
    </ligand>
</feature>
<evidence type="ECO:0000256" key="1">
    <source>
        <dbReference type="ARBA" id="ARBA00002274"/>
    </source>
</evidence>
<dbReference type="EMBL" id="WJJP01000099">
    <property type="protein sequence ID" value="MBD3323578.1"/>
    <property type="molecule type" value="Genomic_DNA"/>
</dbReference>
<keyword evidence="5 13" id="KW-0444">Lipid biosynthesis</keyword>
<keyword evidence="6 13" id="KW-0441">Lipid A biosynthesis</keyword>
<dbReference type="HAMAP" id="MF_00409">
    <property type="entry name" value="LpxK"/>
    <property type="match status" value="1"/>
</dbReference>
<evidence type="ECO:0000256" key="4">
    <source>
        <dbReference type="ARBA" id="ARBA00016436"/>
    </source>
</evidence>
<keyword evidence="10 13" id="KW-0067">ATP-binding</keyword>
<proteinExistence type="inferred from homology"/>
<comment type="function">
    <text evidence="1 13">Transfers the gamma-phosphate of ATP to the 4'-position of a tetraacyldisaccharide 1-phosphate intermediate (termed DS-1-P) to form tetraacyldisaccharide 1,4'-bis-phosphate (lipid IVA).</text>
</comment>
<evidence type="ECO:0000256" key="2">
    <source>
        <dbReference type="ARBA" id="ARBA00004870"/>
    </source>
</evidence>
<dbReference type="GO" id="GO:0005886">
    <property type="term" value="C:plasma membrane"/>
    <property type="evidence" value="ECO:0007669"/>
    <property type="project" value="TreeGrafter"/>
</dbReference>
<keyword evidence="9 13" id="KW-0418">Kinase</keyword>
<keyword evidence="8 13" id="KW-0547">Nucleotide-binding</keyword>
<dbReference type="Gene3D" id="3.40.50.300">
    <property type="entry name" value="P-loop containing nucleotide triphosphate hydrolases"/>
    <property type="match status" value="1"/>
</dbReference>
<evidence type="ECO:0000256" key="6">
    <source>
        <dbReference type="ARBA" id="ARBA00022556"/>
    </source>
</evidence>
<comment type="catalytic activity">
    <reaction evidence="13">
        <text>a lipid A disaccharide + ATP = a lipid IVA + ADP + H(+)</text>
        <dbReference type="Rhea" id="RHEA:67840"/>
        <dbReference type="ChEBI" id="CHEBI:15378"/>
        <dbReference type="ChEBI" id="CHEBI:30616"/>
        <dbReference type="ChEBI" id="CHEBI:176343"/>
        <dbReference type="ChEBI" id="CHEBI:176425"/>
        <dbReference type="ChEBI" id="CHEBI:456216"/>
        <dbReference type="EC" id="2.7.1.130"/>
    </reaction>
</comment>
<evidence type="ECO:0000256" key="9">
    <source>
        <dbReference type="ARBA" id="ARBA00022777"/>
    </source>
</evidence>
<dbReference type="SUPFAM" id="SSF52540">
    <property type="entry name" value="P-loop containing nucleoside triphosphate hydrolases"/>
    <property type="match status" value="1"/>
</dbReference>
<comment type="similarity">
    <text evidence="13">Belongs to the LpxK family.</text>
</comment>
<evidence type="ECO:0000256" key="12">
    <source>
        <dbReference type="ARBA" id="ARBA00029757"/>
    </source>
</evidence>
<evidence type="ECO:0000256" key="5">
    <source>
        <dbReference type="ARBA" id="ARBA00022516"/>
    </source>
</evidence>
<dbReference type="GO" id="GO:0009245">
    <property type="term" value="P:lipid A biosynthetic process"/>
    <property type="evidence" value="ECO:0007669"/>
    <property type="project" value="UniProtKB-UniRule"/>
</dbReference>
<keyword evidence="7 13" id="KW-0808">Transferase</keyword>
<dbReference type="EC" id="2.7.1.130" evidence="3 13"/>
<dbReference type="InterPro" id="IPR027417">
    <property type="entry name" value="P-loop_NTPase"/>
</dbReference>
<dbReference type="GO" id="GO:0009244">
    <property type="term" value="P:lipopolysaccharide core region biosynthetic process"/>
    <property type="evidence" value="ECO:0007669"/>
    <property type="project" value="TreeGrafter"/>
</dbReference>
<dbReference type="NCBIfam" id="TIGR00682">
    <property type="entry name" value="lpxK"/>
    <property type="match status" value="1"/>
</dbReference>